<name>A0A9N7YWB0_PLEPL</name>
<sequence>MPRRGGRADICFLLLGREIALCDQAWWSAAISVARLHRNFQGSSNGPTLGRVRGRWASPSPVGAACELPFPVIAGPFEASSRHPPGNRRLLRALIYGLSLINPLTESSSSLRDVIRQRNRLKMDHVHSVARLVDVIDDVVVCNPFNVLVWRSLHGFVPVTPEAEAPRCAKAASRCFSLRCDRHKVLTWEWMGASCYLRLGAALKRPV</sequence>
<keyword evidence="1" id="KW-0732">Signal</keyword>
<dbReference type="AlphaFoldDB" id="A0A9N7YWB0"/>
<feature type="chain" id="PRO_5040360680" evidence="1">
    <location>
        <begin position="25"/>
        <end position="207"/>
    </location>
</feature>
<dbReference type="EMBL" id="CADEAL010002402">
    <property type="protein sequence ID" value="CAB1440125.1"/>
    <property type="molecule type" value="Genomic_DNA"/>
</dbReference>
<organism evidence="2 3">
    <name type="scientific">Pleuronectes platessa</name>
    <name type="common">European plaice</name>
    <dbReference type="NCBI Taxonomy" id="8262"/>
    <lineage>
        <taxon>Eukaryota</taxon>
        <taxon>Metazoa</taxon>
        <taxon>Chordata</taxon>
        <taxon>Craniata</taxon>
        <taxon>Vertebrata</taxon>
        <taxon>Euteleostomi</taxon>
        <taxon>Actinopterygii</taxon>
        <taxon>Neopterygii</taxon>
        <taxon>Teleostei</taxon>
        <taxon>Neoteleostei</taxon>
        <taxon>Acanthomorphata</taxon>
        <taxon>Carangaria</taxon>
        <taxon>Pleuronectiformes</taxon>
        <taxon>Pleuronectoidei</taxon>
        <taxon>Pleuronectidae</taxon>
        <taxon>Pleuronectes</taxon>
    </lineage>
</organism>
<dbReference type="Proteomes" id="UP001153269">
    <property type="component" value="Unassembled WGS sequence"/>
</dbReference>
<keyword evidence="3" id="KW-1185">Reference proteome</keyword>
<reference evidence="2" key="1">
    <citation type="submission" date="2020-03" db="EMBL/GenBank/DDBJ databases">
        <authorList>
            <person name="Weist P."/>
        </authorList>
    </citation>
    <scope>NUCLEOTIDE SEQUENCE</scope>
</reference>
<evidence type="ECO:0000313" key="3">
    <source>
        <dbReference type="Proteomes" id="UP001153269"/>
    </source>
</evidence>
<evidence type="ECO:0000256" key="1">
    <source>
        <dbReference type="SAM" id="SignalP"/>
    </source>
</evidence>
<comment type="caution">
    <text evidence="2">The sequence shown here is derived from an EMBL/GenBank/DDBJ whole genome shotgun (WGS) entry which is preliminary data.</text>
</comment>
<gene>
    <name evidence="2" type="ORF">PLEPLA_LOCUS27891</name>
</gene>
<feature type="signal peptide" evidence="1">
    <location>
        <begin position="1"/>
        <end position="24"/>
    </location>
</feature>
<accession>A0A9N7YWB0</accession>
<protein>
    <submittedName>
        <fullName evidence="2">Uncharacterized protein</fullName>
    </submittedName>
</protein>
<proteinExistence type="predicted"/>
<evidence type="ECO:0000313" key="2">
    <source>
        <dbReference type="EMBL" id="CAB1440125.1"/>
    </source>
</evidence>